<dbReference type="InterPro" id="IPR003660">
    <property type="entry name" value="HAMP_dom"/>
</dbReference>
<dbReference type="InterPro" id="IPR047347">
    <property type="entry name" value="YvaQ-like_sensor"/>
</dbReference>
<evidence type="ECO:0000256" key="5">
    <source>
        <dbReference type="ARBA" id="ARBA00029447"/>
    </source>
</evidence>
<dbReference type="SUPFAM" id="SSF58104">
    <property type="entry name" value="Methyl-accepting chemotaxis protein (MCP) signaling domain"/>
    <property type="match status" value="1"/>
</dbReference>
<keyword evidence="4 6" id="KW-0807">Transducer</keyword>
<accession>A0ABU6N788</accession>
<evidence type="ECO:0000313" key="11">
    <source>
        <dbReference type="Proteomes" id="UP001330749"/>
    </source>
</evidence>
<keyword evidence="2" id="KW-1003">Cell membrane</keyword>
<gene>
    <name evidence="10" type="ORF">P4447_06390</name>
</gene>
<dbReference type="EMBL" id="JARMQG010000073">
    <property type="protein sequence ID" value="MED3562080.1"/>
    <property type="molecule type" value="Genomic_DNA"/>
</dbReference>
<dbReference type="SMART" id="SM00304">
    <property type="entry name" value="HAMP"/>
    <property type="match status" value="1"/>
</dbReference>
<keyword evidence="7" id="KW-1133">Transmembrane helix</keyword>
<dbReference type="Proteomes" id="UP001330749">
    <property type="component" value="Unassembled WGS sequence"/>
</dbReference>
<comment type="subcellular location">
    <subcellularLocation>
        <location evidence="1">Cell membrane</location>
    </subcellularLocation>
</comment>
<evidence type="ECO:0000256" key="7">
    <source>
        <dbReference type="SAM" id="Phobius"/>
    </source>
</evidence>
<name>A0ABU6N788_9BACI</name>
<dbReference type="PROSITE" id="PS50885">
    <property type="entry name" value="HAMP"/>
    <property type="match status" value="1"/>
</dbReference>
<dbReference type="InterPro" id="IPR024478">
    <property type="entry name" value="HlyB_4HB_MCP"/>
</dbReference>
<dbReference type="InterPro" id="IPR004089">
    <property type="entry name" value="MCPsignal_dom"/>
</dbReference>
<dbReference type="CDD" id="cd19411">
    <property type="entry name" value="MCP2201-like_sensor"/>
    <property type="match status" value="1"/>
</dbReference>
<evidence type="ECO:0000256" key="3">
    <source>
        <dbReference type="ARBA" id="ARBA00023136"/>
    </source>
</evidence>
<organism evidence="10 11">
    <name type="scientific">Bacillus xiapuensis</name>
    <dbReference type="NCBI Taxonomy" id="2014075"/>
    <lineage>
        <taxon>Bacteria</taxon>
        <taxon>Bacillati</taxon>
        <taxon>Bacillota</taxon>
        <taxon>Bacilli</taxon>
        <taxon>Bacillales</taxon>
        <taxon>Bacillaceae</taxon>
        <taxon>Bacillus</taxon>
    </lineage>
</organism>
<keyword evidence="11" id="KW-1185">Reference proteome</keyword>
<feature type="domain" description="HAMP" evidence="9">
    <location>
        <begin position="205"/>
        <end position="258"/>
    </location>
</feature>
<dbReference type="Pfam" id="PF00672">
    <property type="entry name" value="HAMP"/>
    <property type="match status" value="1"/>
</dbReference>
<evidence type="ECO:0000259" key="9">
    <source>
        <dbReference type="PROSITE" id="PS50885"/>
    </source>
</evidence>
<dbReference type="PRINTS" id="PR00260">
    <property type="entry name" value="CHEMTRNSDUCR"/>
</dbReference>
<dbReference type="Pfam" id="PF00015">
    <property type="entry name" value="MCPsignal"/>
    <property type="match status" value="1"/>
</dbReference>
<evidence type="ECO:0000256" key="4">
    <source>
        <dbReference type="ARBA" id="ARBA00023224"/>
    </source>
</evidence>
<feature type="domain" description="Methyl-accepting transducer" evidence="8">
    <location>
        <begin position="277"/>
        <end position="513"/>
    </location>
</feature>
<evidence type="ECO:0000313" key="10">
    <source>
        <dbReference type="EMBL" id="MED3562080.1"/>
    </source>
</evidence>
<dbReference type="SMART" id="SM00283">
    <property type="entry name" value="MA"/>
    <property type="match status" value="1"/>
</dbReference>
<evidence type="ECO:0000256" key="2">
    <source>
        <dbReference type="ARBA" id="ARBA00022475"/>
    </source>
</evidence>
<evidence type="ECO:0000259" key="8">
    <source>
        <dbReference type="PROSITE" id="PS50111"/>
    </source>
</evidence>
<dbReference type="Gene3D" id="1.10.287.950">
    <property type="entry name" value="Methyl-accepting chemotaxis protein"/>
    <property type="match status" value="1"/>
</dbReference>
<feature type="transmembrane region" description="Helical" evidence="7">
    <location>
        <begin position="184"/>
        <end position="204"/>
    </location>
</feature>
<reference evidence="10 11" key="1">
    <citation type="submission" date="2023-03" db="EMBL/GenBank/DDBJ databases">
        <title>Bacillus Genome Sequencing.</title>
        <authorList>
            <person name="Dunlap C."/>
        </authorList>
    </citation>
    <scope>NUCLEOTIDE SEQUENCE [LARGE SCALE GENOMIC DNA]</scope>
    <source>
        <strain evidence="10 11">B-14544</strain>
    </source>
</reference>
<evidence type="ECO:0000256" key="6">
    <source>
        <dbReference type="PROSITE-ProRule" id="PRU00284"/>
    </source>
</evidence>
<keyword evidence="3 7" id="KW-0472">Membrane</keyword>
<dbReference type="PANTHER" id="PTHR32089">
    <property type="entry name" value="METHYL-ACCEPTING CHEMOTAXIS PROTEIN MCPB"/>
    <property type="match status" value="1"/>
</dbReference>
<dbReference type="InterPro" id="IPR004090">
    <property type="entry name" value="Chemotax_Me-accpt_rcpt"/>
</dbReference>
<proteinExistence type="inferred from homology"/>
<protein>
    <submittedName>
        <fullName evidence="10">Methyl-accepting chemotaxis protein</fullName>
    </submittedName>
</protein>
<dbReference type="CDD" id="cd11386">
    <property type="entry name" value="MCP_signal"/>
    <property type="match status" value="1"/>
</dbReference>
<dbReference type="Pfam" id="PF12729">
    <property type="entry name" value="4HB_MCP_1"/>
    <property type="match status" value="1"/>
</dbReference>
<evidence type="ECO:0000256" key="1">
    <source>
        <dbReference type="ARBA" id="ARBA00004236"/>
    </source>
</evidence>
<dbReference type="PROSITE" id="PS50111">
    <property type="entry name" value="CHEMOTAXIS_TRANSDUC_2"/>
    <property type="match status" value="1"/>
</dbReference>
<keyword evidence="7" id="KW-0812">Transmembrane</keyword>
<dbReference type="Gene3D" id="6.10.340.10">
    <property type="match status" value="1"/>
</dbReference>
<comment type="similarity">
    <text evidence="5">Belongs to the methyl-accepting chemotaxis (MCP) protein family.</text>
</comment>
<sequence length="563" mass="61131">MKMTIGKKLFLSFLAVLMILSVTVALSYSRITTVDKSYSSLINDKAKKLIMIQKLNVAIQKEVIGLRGYLIIGDNEAYQSYTQAHNDYLKLSQSLDKMIVYPEAKALLNQLNQIENEYFLFGTKEMKLKQENKTDEYTKLIKEQGREIIKRFDQKIEELITFQQSLLDSGNQETTSKVESVKNWVLILGIASVVIGVIIALYIGRIISMPLVKMAKLAEKIASGNLTIDNINVKNKDELGDLAKSFNQMTQNLRHLIQEVGTNADQVAASAEQLSASAEETSAASFQIGETINRVADGVNRQVQSVEETSLTINEMSISVQQIANNSTSVSSSAVIASEKASDGGKAIQTAVQQMISISKTVSGLAEVVERLGERSMEIGKIIEVITGIAAQTNLLSLNAAIEAARAGEHGRGFAVVADEVRKLADQSAQSAEQISQLISTIQGETAKAVQTMEAATNEVSTGIEIVNDAGNSFEDIKDSIHEVTSQIQEVTSAVQEMAAGSEQIAQTVKLITQVAESTAAGSQEVAAATQEQSISMKEVTKSANYLSNMAEELQKLIGRFTI</sequence>
<dbReference type="PANTHER" id="PTHR32089:SF112">
    <property type="entry name" value="LYSOZYME-LIKE PROTEIN-RELATED"/>
    <property type="match status" value="1"/>
</dbReference>
<dbReference type="CDD" id="cd06225">
    <property type="entry name" value="HAMP"/>
    <property type="match status" value="1"/>
</dbReference>
<comment type="caution">
    <text evidence="10">The sequence shown here is derived from an EMBL/GenBank/DDBJ whole genome shotgun (WGS) entry which is preliminary data.</text>
</comment>